<dbReference type="eggNOG" id="ENOG502S0NZ">
    <property type="taxonomic scope" value="Eukaryota"/>
</dbReference>
<dbReference type="PANTHER" id="PTHR38899">
    <property type="entry name" value="DOMAIN OOKINETE PROTEIN, PUTATIVE-RELATED"/>
    <property type="match status" value="1"/>
</dbReference>
<proteinExistence type="predicted"/>
<sequence length="229" mass="25662">MVTVVRRPCALPRPTYEPVRPPAPSTVIVLDWDDTLFPNSHLTRRNYPLEEGCFVLTQHDHLLLMKLIDLIAAFLASCIEANRACIIITNGEAGWVEASCARFMPSLLPLLSNIQIVSARTAFEATYPVDEWKVACFTSELAKIMGQKSHAQQHIISIGDSHYERVALQAFSCKMPLAKTKSVKFVHVPSMEDLIRQVKLIQTYLGHLCTHPGHLDLILSHDLLRDVAV</sequence>
<evidence type="ECO:0000313" key="2">
    <source>
        <dbReference type="Proteomes" id="UP000030762"/>
    </source>
</evidence>
<organism evidence="1 2">
    <name type="scientific">Saprolegnia diclina (strain VS20)</name>
    <dbReference type="NCBI Taxonomy" id="1156394"/>
    <lineage>
        <taxon>Eukaryota</taxon>
        <taxon>Sar</taxon>
        <taxon>Stramenopiles</taxon>
        <taxon>Oomycota</taxon>
        <taxon>Saprolegniomycetes</taxon>
        <taxon>Saprolegniales</taxon>
        <taxon>Saprolegniaceae</taxon>
        <taxon>Saprolegnia</taxon>
    </lineage>
</organism>
<dbReference type="InterPro" id="IPR036412">
    <property type="entry name" value="HAD-like_sf"/>
</dbReference>
<dbReference type="RefSeq" id="XP_008606855.1">
    <property type="nucleotide sequence ID" value="XM_008608633.1"/>
</dbReference>
<dbReference type="OMA" id="WVERSCE"/>
<evidence type="ECO:0000313" key="1">
    <source>
        <dbReference type="EMBL" id="EQC39583.1"/>
    </source>
</evidence>
<gene>
    <name evidence="1" type="ORF">SDRG_03017</name>
</gene>
<dbReference type="VEuPathDB" id="FungiDB:SDRG_03017"/>
<dbReference type="SUPFAM" id="SSF56784">
    <property type="entry name" value="HAD-like"/>
    <property type="match status" value="1"/>
</dbReference>
<dbReference type="Proteomes" id="UP000030762">
    <property type="component" value="Unassembled WGS sequence"/>
</dbReference>
<protein>
    <recommendedName>
        <fullName evidence="3">FCP1 homology domain-containing protein</fullName>
    </recommendedName>
</protein>
<accession>T0S3G5</accession>
<name>T0S3G5_SAPDV</name>
<dbReference type="PANTHER" id="PTHR38899:SF2">
    <property type="entry name" value="FCP1 HOMOLOGY DOMAIN-CONTAINING PROTEIN"/>
    <property type="match status" value="1"/>
</dbReference>
<dbReference type="GeneID" id="19943744"/>
<reference evidence="1 2" key="1">
    <citation type="submission" date="2012-04" db="EMBL/GenBank/DDBJ databases">
        <title>The Genome Sequence of Saprolegnia declina VS20.</title>
        <authorList>
            <consortium name="The Broad Institute Genome Sequencing Platform"/>
            <person name="Russ C."/>
            <person name="Nusbaum C."/>
            <person name="Tyler B."/>
            <person name="van West P."/>
            <person name="Dieguez-Uribeondo J."/>
            <person name="de Bruijn I."/>
            <person name="Tripathy S."/>
            <person name="Jiang R."/>
            <person name="Young S.K."/>
            <person name="Zeng Q."/>
            <person name="Gargeya S."/>
            <person name="Fitzgerald M."/>
            <person name="Haas B."/>
            <person name="Abouelleil A."/>
            <person name="Alvarado L."/>
            <person name="Arachchi H.M."/>
            <person name="Berlin A."/>
            <person name="Chapman S.B."/>
            <person name="Goldberg J."/>
            <person name="Griggs A."/>
            <person name="Gujja S."/>
            <person name="Hansen M."/>
            <person name="Howarth C."/>
            <person name="Imamovic A."/>
            <person name="Larimer J."/>
            <person name="McCowen C."/>
            <person name="Montmayeur A."/>
            <person name="Murphy C."/>
            <person name="Neiman D."/>
            <person name="Pearson M."/>
            <person name="Priest M."/>
            <person name="Roberts A."/>
            <person name="Saif S."/>
            <person name="Shea T."/>
            <person name="Sisk P."/>
            <person name="Sykes S."/>
            <person name="Wortman J."/>
            <person name="Nusbaum C."/>
            <person name="Birren B."/>
        </authorList>
    </citation>
    <scope>NUCLEOTIDE SEQUENCE [LARGE SCALE GENOMIC DNA]</scope>
    <source>
        <strain evidence="1 2">VS20</strain>
    </source>
</reference>
<dbReference type="InParanoid" id="T0S3G5"/>
<keyword evidence="2" id="KW-1185">Reference proteome</keyword>
<dbReference type="EMBL" id="JH767138">
    <property type="protein sequence ID" value="EQC39583.1"/>
    <property type="molecule type" value="Genomic_DNA"/>
</dbReference>
<dbReference type="AlphaFoldDB" id="T0S3G5"/>
<dbReference type="OrthoDB" id="443932at2759"/>
<evidence type="ECO:0008006" key="3">
    <source>
        <dbReference type="Google" id="ProtNLM"/>
    </source>
</evidence>